<organism evidence="1 2">
    <name type="scientific">Bacillus bingmayongensis</name>
    <dbReference type="NCBI Taxonomy" id="1150157"/>
    <lineage>
        <taxon>Bacteria</taxon>
        <taxon>Bacillati</taxon>
        <taxon>Bacillota</taxon>
        <taxon>Bacilli</taxon>
        <taxon>Bacillales</taxon>
        <taxon>Bacillaceae</taxon>
        <taxon>Bacillus</taxon>
    </lineage>
</organism>
<accession>A0ABU5K3V5</accession>
<dbReference type="GO" id="GO:0016746">
    <property type="term" value="F:acyltransferase activity"/>
    <property type="evidence" value="ECO:0007669"/>
    <property type="project" value="UniProtKB-KW"/>
</dbReference>
<keyword evidence="1" id="KW-0808">Transferase</keyword>
<feature type="non-terminal residue" evidence="1">
    <location>
        <position position="65"/>
    </location>
</feature>
<dbReference type="EMBL" id="JAXOVW010000153">
    <property type="protein sequence ID" value="MDZ5610425.1"/>
    <property type="molecule type" value="Genomic_DNA"/>
</dbReference>
<evidence type="ECO:0000313" key="1">
    <source>
        <dbReference type="EMBL" id="MDZ5610425.1"/>
    </source>
</evidence>
<dbReference type="Gene3D" id="3.40.630.30">
    <property type="match status" value="1"/>
</dbReference>
<protein>
    <submittedName>
        <fullName evidence="1">GNAT family N-acetyltransferase</fullName>
        <ecNumber evidence="1">2.3.1.-</ecNumber>
    </submittedName>
</protein>
<proteinExistence type="predicted"/>
<gene>
    <name evidence="1" type="ORF">U2I54_26250</name>
</gene>
<keyword evidence="2" id="KW-1185">Reference proteome</keyword>
<dbReference type="Pfam" id="PF13527">
    <property type="entry name" value="Acetyltransf_9"/>
    <property type="match status" value="1"/>
</dbReference>
<sequence>MSKRYYKGLIMRPIKESEVDQFSNLMKYVFQVSKKMINDEEKMVQKKSHQLKPGTALGWFDNNKL</sequence>
<keyword evidence="1" id="KW-0012">Acyltransferase</keyword>
<dbReference type="SUPFAM" id="SSF55729">
    <property type="entry name" value="Acyl-CoA N-acyltransferases (Nat)"/>
    <property type="match status" value="1"/>
</dbReference>
<evidence type="ECO:0000313" key="2">
    <source>
        <dbReference type="Proteomes" id="UP001291930"/>
    </source>
</evidence>
<dbReference type="EC" id="2.3.1.-" evidence="1"/>
<comment type="caution">
    <text evidence="1">The sequence shown here is derived from an EMBL/GenBank/DDBJ whole genome shotgun (WGS) entry which is preliminary data.</text>
</comment>
<dbReference type="RefSeq" id="WP_374219639.1">
    <property type="nucleotide sequence ID" value="NZ_JAXOVW010000153.1"/>
</dbReference>
<dbReference type="InterPro" id="IPR016181">
    <property type="entry name" value="Acyl_CoA_acyltransferase"/>
</dbReference>
<name>A0ABU5K3V5_9BACI</name>
<reference evidence="2" key="1">
    <citation type="submission" date="2023-11" db="EMBL/GenBank/DDBJ databases">
        <title>Genome Sequence of Bacillus pseudomycoides stain BUPM19.</title>
        <authorList>
            <person name="Farhat A."/>
        </authorList>
    </citation>
    <scope>NUCLEOTIDE SEQUENCE [LARGE SCALE GENOMIC DNA]</scope>
    <source>
        <strain evidence="2">BUPM19</strain>
    </source>
</reference>
<dbReference type="Proteomes" id="UP001291930">
    <property type="component" value="Unassembled WGS sequence"/>
</dbReference>